<feature type="domain" description="AraC effector-binding" evidence="1">
    <location>
        <begin position="3"/>
        <end position="152"/>
    </location>
</feature>
<dbReference type="STRING" id="39480.EUAN_09190"/>
<keyword evidence="3" id="KW-1185">Reference proteome</keyword>
<dbReference type="PANTHER" id="PTHR40055">
    <property type="entry name" value="TRANSCRIPTIONAL REGULATOR YGIV-RELATED"/>
    <property type="match status" value="1"/>
</dbReference>
<dbReference type="InterPro" id="IPR011256">
    <property type="entry name" value="Reg_factor_effector_dom_sf"/>
</dbReference>
<proteinExistence type="predicted"/>
<dbReference type="Gene3D" id="3.20.80.10">
    <property type="entry name" value="Regulatory factor, effector binding domain"/>
    <property type="match status" value="1"/>
</dbReference>
<dbReference type="SUPFAM" id="SSF55136">
    <property type="entry name" value="Probable bacterial effector-binding domain"/>
    <property type="match status" value="1"/>
</dbReference>
<evidence type="ECO:0000259" key="1">
    <source>
        <dbReference type="SMART" id="SM00871"/>
    </source>
</evidence>
<dbReference type="Proteomes" id="UP000180254">
    <property type="component" value="Unassembled WGS sequence"/>
</dbReference>
<dbReference type="Pfam" id="PF06445">
    <property type="entry name" value="GyrI-like"/>
    <property type="match status" value="1"/>
</dbReference>
<dbReference type="EMBL" id="MKIE01000002">
    <property type="protein sequence ID" value="OHW63135.1"/>
    <property type="molecule type" value="Genomic_DNA"/>
</dbReference>
<dbReference type="InterPro" id="IPR050908">
    <property type="entry name" value="SmbC-like"/>
</dbReference>
<evidence type="ECO:0000313" key="3">
    <source>
        <dbReference type="Proteomes" id="UP000180254"/>
    </source>
</evidence>
<gene>
    <name evidence="2" type="ORF">EUAN_09190</name>
</gene>
<dbReference type="SMART" id="SM00871">
    <property type="entry name" value="AraC_E_bind"/>
    <property type="match status" value="1"/>
</dbReference>
<accession>A0A1S1V9N9</accession>
<dbReference type="PANTHER" id="PTHR40055:SF1">
    <property type="entry name" value="TRANSCRIPTIONAL REGULATOR YGIV-RELATED"/>
    <property type="match status" value="1"/>
</dbReference>
<dbReference type="InterPro" id="IPR010499">
    <property type="entry name" value="AraC_E-bd"/>
</dbReference>
<dbReference type="OrthoDB" id="9773308at2"/>
<name>A0A1S1V9N9_9FIRM</name>
<evidence type="ECO:0000313" key="2">
    <source>
        <dbReference type="EMBL" id="OHW63135.1"/>
    </source>
</evidence>
<organism evidence="2 3">
    <name type="scientific">Andreesenia angusta</name>
    <dbReference type="NCBI Taxonomy" id="39480"/>
    <lineage>
        <taxon>Bacteria</taxon>
        <taxon>Bacillati</taxon>
        <taxon>Bacillota</taxon>
        <taxon>Tissierellia</taxon>
        <taxon>Tissierellales</taxon>
        <taxon>Gottschalkiaceae</taxon>
        <taxon>Andreesenia</taxon>
    </lineage>
</organism>
<dbReference type="RefSeq" id="WP_071062091.1">
    <property type="nucleotide sequence ID" value="NZ_MKIE01000002.1"/>
</dbReference>
<dbReference type="InterPro" id="IPR029442">
    <property type="entry name" value="GyrI-like"/>
</dbReference>
<dbReference type="AlphaFoldDB" id="A0A1S1V9N9"/>
<sequence>MGYKFEVEDVGPQQVLSIRTRTSLEEMPLKLGKSFEAIIAYLGSLGKQPSEAPFVAYYNMDMSDLDIEIGFPVSESLEGSGDIESNVISGGKKAFCMYKGSYSNLESVYEEMSTWMSENNHKPTGIVYEFYYNSPTEVPESELLTKIVFPLE</sequence>
<reference evidence="2 3" key="1">
    <citation type="submission" date="2016-09" db="EMBL/GenBank/DDBJ databases">
        <title>Genome sequence of Eubacterium angustum.</title>
        <authorList>
            <person name="Poehlein A."/>
            <person name="Daniel R."/>
        </authorList>
    </citation>
    <scope>NUCLEOTIDE SEQUENCE [LARGE SCALE GENOMIC DNA]</scope>
    <source>
        <strain evidence="2 3">DSM 1989</strain>
    </source>
</reference>
<comment type="caution">
    <text evidence="2">The sequence shown here is derived from an EMBL/GenBank/DDBJ whole genome shotgun (WGS) entry which is preliminary data.</text>
</comment>
<protein>
    <submittedName>
        <fullName evidence="2">Bacterial transcription activator, effector binding domain</fullName>
    </submittedName>
</protein>